<dbReference type="GO" id="GO:0016020">
    <property type="term" value="C:membrane"/>
    <property type="evidence" value="ECO:0007669"/>
    <property type="project" value="UniProtKB-SubCell"/>
</dbReference>
<evidence type="ECO:0000256" key="8">
    <source>
        <dbReference type="SAM" id="MobiDB-lite"/>
    </source>
</evidence>
<evidence type="ECO:0000313" key="10">
    <source>
        <dbReference type="Proteomes" id="UP000236161"/>
    </source>
</evidence>
<dbReference type="AlphaFoldDB" id="A0A2I0AK68"/>
<proteinExistence type="inferred from homology"/>
<comment type="subcellular location">
    <subcellularLocation>
        <location evidence="1">Membrane</location>
        <topology evidence="1">Multi-pass membrane protein</topology>
    </subcellularLocation>
</comment>
<keyword evidence="10" id="KW-1185">Reference proteome</keyword>
<sequence>MGSSFKPAIFEEHVQEGLMGWAQKVKMKTKRMDSGVSAPKSEGVQLQKVSAQESSLLKESQVEIVEDGSRSTAQTLGDERLQSTSHRPEQKN</sequence>
<dbReference type="EMBL" id="KZ451976">
    <property type="protein sequence ID" value="PKA55952.1"/>
    <property type="molecule type" value="Genomic_DNA"/>
</dbReference>
<comment type="similarity">
    <text evidence="2">Belongs to the MLO family.</text>
</comment>
<evidence type="ECO:0000256" key="2">
    <source>
        <dbReference type="ARBA" id="ARBA00006574"/>
    </source>
</evidence>
<organism evidence="9 10">
    <name type="scientific">Apostasia shenzhenica</name>
    <dbReference type="NCBI Taxonomy" id="1088818"/>
    <lineage>
        <taxon>Eukaryota</taxon>
        <taxon>Viridiplantae</taxon>
        <taxon>Streptophyta</taxon>
        <taxon>Embryophyta</taxon>
        <taxon>Tracheophyta</taxon>
        <taxon>Spermatophyta</taxon>
        <taxon>Magnoliopsida</taxon>
        <taxon>Liliopsida</taxon>
        <taxon>Asparagales</taxon>
        <taxon>Orchidaceae</taxon>
        <taxon>Apostasioideae</taxon>
        <taxon>Apostasia</taxon>
    </lineage>
</organism>
<feature type="region of interest" description="Disordered" evidence="8">
    <location>
        <begin position="29"/>
        <end position="92"/>
    </location>
</feature>
<dbReference type="InterPro" id="IPR004326">
    <property type="entry name" value="Mlo"/>
</dbReference>
<feature type="compositionally biased region" description="Polar residues" evidence="8">
    <location>
        <begin position="47"/>
        <end position="58"/>
    </location>
</feature>
<evidence type="ECO:0000256" key="4">
    <source>
        <dbReference type="ARBA" id="ARBA00022821"/>
    </source>
</evidence>
<evidence type="ECO:0000256" key="7">
    <source>
        <dbReference type="ARBA" id="ARBA00023265"/>
    </source>
</evidence>
<dbReference type="Pfam" id="PF03094">
    <property type="entry name" value="Mlo"/>
    <property type="match status" value="1"/>
</dbReference>
<dbReference type="Proteomes" id="UP000236161">
    <property type="component" value="Unassembled WGS sequence"/>
</dbReference>
<name>A0A2I0AK68_9ASPA</name>
<feature type="compositionally biased region" description="Basic and acidic residues" evidence="8">
    <location>
        <begin position="77"/>
        <end position="92"/>
    </location>
</feature>
<evidence type="ECO:0000256" key="5">
    <source>
        <dbReference type="ARBA" id="ARBA00022989"/>
    </source>
</evidence>
<keyword evidence="4" id="KW-0611">Plant defense</keyword>
<evidence type="ECO:0000313" key="9">
    <source>
        <dbReference type="EMBL" id="PKA55952.1"/>
    </source>
</evidence>
<evidence type="ECO:0000256" key="3">
    <source>
        <dbReference type="ARBA" id="ARBA00022692"/>
    </source>
</evidence>
<reference evidence="9 10" key="1">
    <citation type="journal article" date="2017" name="Nature">
        <title>The Apostasia genome and the evolution of orchids.</title>
        <authorList>
            <person name="Zhang G.Q."/>
            <person name="Liu K.W."/>
            <person name="Li Z."/>
            <person name="Lohaus R."/>
            <person name="Hsiao Y.Y."/>
            <person name="Niu S.C."/>
            <person name="Wang J.Y."/>
            <person name="Lin Y.C."/>
            <person name="Xu Q."/>
            <person name="Chen L.J."/>
            <person name="Yoshida K."/>
            <person name="Fujiwara S."/>
            <person name="Wang Z.W."/>
            <person name="Zhang Y.Q."/>
            <person name="Mitsuda N."/>
            <person name="Wang M."/>
            <person name="Liu G.H."/>
            <person name="Pecoraro L."/>
            <person name="Huang H.X."/>
            <person name="Xiao X.J."/>
            <person name="Lin M."/>
            <person name="Wu X.Y."/>
            <person name="Wu W.L."/>
            <person name="Chen Y.Y."/>
            <person name="Chang S.B."/>
            <person name="Sakamoto S."/>
            <person name="Ohme-Takagi M."/>
            <person name="Yagi M."/>
            <person name="Zeng S.J."/>
            <person name="Shen C.Y."/>
            <person name="Yeh C.M."/>
            <person name="Luo Y.B."/>
            <person name="Tsai W.C."/>
            <person name="Van de Peer Y."/>
            <person name="Liu Z.J."/>
        </authorList>
    </citation>
    <scope>NUCLEOTIDE SEQUENCE [LARGE SCALE GENOMIC DNA]</scope>
    <source>
        <strain evidence="10">cv. Shenzhen</strain>
        <tissue evidence="9">Stem</tissue>
    </source>
</reference>
<keyword evidence="5" id="KW-1133">Transmembrane helix</keyword>
<accession>A0A2I0AK68</accession>
<dbReference type="GO" id="GO:0006952">
    <property type="term" value="P:defense response"/>
    <property type="evidence" value="ECO:0007669"/>
    <property type="project" value="UniProtKB-KW"/>
</dbReference>
<evidence type="ECO:0000256" key="6">
    <source>
        <dbReference type="ARBA" id="ARBA00023136"/>
    </source>
</evidence>
<keyword evidence="6" id="KW-0472">Membrane</keyword>
<keyword evidence="7" id="KW-0568">Pathogenesis-related protein</keyword>
<dbReference type="OrthoDB" id="1988690at2759"/>
<evidence type="ECO:0000256" key="1">
    <source>
        <dbReference type="ARBA" id="ARBA00004141"/>
    </source>
</evidence>
<keyword evidence="3" id="KW-0812">Transmembrane</keyword>
<protein>
    <submittedName>
        <fullName evidence="9">MLO-like protein 1</fullName>
    </submittedName>
</protein>
<gene>
    <name evidence="9" type="primary">MLO1</name>
    <name evidence="9" type="ORF">AXF42_Ash014624</name>
</gene>